<gene>
    <name evidence="2" type="ORF">LCGC14_2709540</name>
</gene>
<feature type="domain" description="Phage replisome organiser N-terminal" evidence="1">
    <location>
        <begin position="7"/>
        <end position="43"/>
    </location>
</feature>
<dbReference type="EMBL" id="LAZR01048501">
    <property type="protein sequence ID" value="KKK91778.1"/>
    <property type="molecule type" value="Genomic_DNA"/>
</dbReference>
<reference evidence="2" key="1">
    <citation type="journal article" date="2015" name="Nature">
        <title>Complex archaea that bridge the gap between prokaryotes and eukaryotes.</title>
        <authorList>
            <person name="Spang A."/>
            <person name="Saw J.H."/>
            <person name="Jorgensen S.L."/>
            <person name="Zaremba-Niedzwiedzka K."/>
            <person name="Martijn J."/>
            <person name="Lind A.E."/>
            <person name="van Eijk R."/>
            <person name="Schleper C."/>
            <person name="Guy L."/>
            <person name="Ettema T.J."/>
        </authorList>
    </citation>
    <scope>NUCLEOTIDE SEQUENCE</scope>
</reference>
<name>A0A0F8ZDD3_9ZZZZ</name>
<feature type="non-terminal residue" evidence="2">
    <location>
        <position position="49"/>
    </location>
</feature>
<protein>
    <recommendedName>
        <fullName evidence="1">Phage replisome organiser N-terminal domain-containing protein</fullName>
    </recommendedName>
</protein>
<sequence length="49" mass="5933">MSKRYYWLKLGKQFFDSNEINTLAGMENGSQYILLWQRLLLKSLQFTEE</sequence>
<dbReference type="InterPro" id="IPR010056">
    <property type="entry name" value="Phage_rep_org__N"/>
</dbReference>
<organism evidence="2">
    <name type="scientific">marine sediment metagenome</name>
    <dbReference type="NCBI Taxonomy" id="412755"/>
    <lineage>
        <taxon>unclassified sequences</taxon>
        <taxon>metagenomes</taxon>
        <taxon>ecological metagenomes</taxon>
    </lineage>
</organism>
<dbReference type="AlphaFoldDB" id="A0A0F8ZDD3"/>
<accession>A0A0F8ZDD3</accession>
<evidence type="ECO:0000313" key="2">
    <source>
        <dbReference type="EMBL" id="KKK91778.1"/>
    </source>
</evidence>
<comment type="caution">
    <text evidence="2">The sequence shown here is derived from an EMBL/GenBank/DDBJ whole genome shotgun (WGS) entry which is preliminary data.</text>
</comment>
<proteinExistence type="predicted"/>
<dbReference type="Pfam" id="PF09681">
    <property type="entry name" value="Phage_rep_org_N"/>
    <property type="match status" value="1"/>
</dbReference>
<evidence type="ECO:0000259" key="1">
    <source>
        <dbReference type="Pfam" id="PF09681"/>
    </source>
</evidence>